<dbReference type="GO" id="GO:0002081">
    <property type="term" value="C:outer acrosomal membrane"/>
    <property type="evidence" value="ECO:0000266"/>
    <property type="project" value="RGD"/>
</dbReference>
<name>D3ZI91_RAT</name>
<dbReference type="InterPro" id="IPR035940">
    <property type="entry name" value="CAP_sf"/>
</dbReference>
<feature type="signal peptide" evidence="2">
    <location>
        <begin position="1"/>
        <end position="27"/>
    </location>
</feature>
<gene>
    <name evidence="4 6" type="primary">Glipr1l1</name>
</gene>
<dbReference type="Ensembl" id="ENSRNOT00000039475.6">
    <property type="protein sequence ID" value="ENSRNOP00000032951.4"/>
    <property type="gene ID" value="ENSRNOG00000026634.7"/>
</dbReference>
<dbReference type="CTD" id="256710"/>
<dbReference type="PRINTS" id="PR00837">
    <property type="entry name" value="V5TPXLIKE"/>
</dbReference>
<dbReference type="AGR" id="RGD:1563000"/>
<dbReference type="OMA" id="ACKFEHN"/>
<dbReference type="Gene3D" id="3.40.33.10">
    <property type="entry name" value="CAP"/>
    <property type="match status" value="1"/>
</dbReference>
<dbReference type="GeneID" id="503139"/>
<evidence type="ECO:0000256" key="2">
    <source>
        <dbReference type="SAM" id="SignalP"/>
    </source>
</evidence>
<protein>
    <submittedName>
        <fullName evidence="4">GLIPR1 like 1</fullName>
    </submittedName>
</protein>
<dbReference type="GO" id="GO:0098635">
    <property type="term" value="C:protein complex involved in cell-cell adhesion"/>
    <property type="evidence" value="ECO:0000266"/>
    <property type="project" value="RGD"/>
</dbReference>
<dbReference type="PANTHER" id="PTHR10334">
    <property type="entry name" value="CYSTEINE-RICH SECRETORY PROTEIN-RELATED"/>
    <property type="match status" value="1"/>
</dbReference>
<dbReference type="HOGENOM" id="CLU_035730_2_0_1"/>
<dbReference type="Proteomes" id="UP000002494">
    <property type="component" value="Chromosome 7"/>
</dbReference>
<dbReference type="GO" id="GO:0005615">
    <property type="term" value="C:extracellular space"/>
    <property type="evidence" value="ECO:0000318"/>
    <property type="project" value="GO_Central"/>
</dbReference>
<dbReference type="PROSITE" id="PS01009">
    <property type="entry name" value="CRISP_1"/>
    <property type="match status" value="1"/>
</dbReference>
<dbReference type="RefSeq" id="NP_001418945.1">
    <property type="nucleotide sequence ID" value="NM_001432016.1"/>
</dbReference>
<evidence type="ECO:0000313" key="6">
    <source>
        <dbReference type="RGD" id="1563000"/>
    </source>
</evidence>
<dbReference type="SUPFAM" id="SSF55797">
    <property type="entry name" value="PR-1-like"/>
    <property type="match status" value="1"/>
</dbReference>
<dbReference type="RGD" id="1563000">
    <property type="gene designation" value="Glipr1l1"/>
</dbReference>
<reference evidence="4" key="2">
    <citation type="submission" date="2025-08" db="UniProtKB">
        <authorList>
            <consortium name="Ensembl"/>
        </authorList>
    </citation>
    <scope>IDENTIFICATION</scope>
    <source>
        <strain evidence="4">Brown Norway</strain>
    </source>
</reference>
<dbReference type="PROSITE" id="PS01010">
    <property type="entry name" value="CRISP_2"/>
    <property type="match status" value="1"/>
</dbReference>
<dbReference type="GO" id="GO:0035036">
    <property type="term" value="P:sperm-egg recognition"/>
    <property type="evidence" value="ECO:0000266"/>
    <property type="project" value="RGD"/>
</dbReference>
<dbReference type="GO" id="GO:0007339">
    <property type="term" value="P:binding of sperm to zona pellucida"/>
    <property type="evidence" value="ECO:0000266"/>
    <property type="project" value="RGD"/>
</dbReference>
<dbReference type="InterPro" id="IPR001283">
    <property type="entry name" value="CRISP-related"/>
</dbReference>
<comment type="similarity">
    <text evidence="1">Belongs to the CRISP family.</text>
</comment>
<feature type="domain" description="SCP" evidence="3">
    <location>
        <begin position="40"/>
        <end position="186"/>
    </location>
</feature>
<dbReference type="Bgee" id="ENSRNOG00000026634">
    <property type="expression patterns" value="Expressed in testis and 1 other cell type or tissue"/>
</dbReference>
<organism evidence="4 5">
    <name type="scientific">Rattus norvegicus</name>
    <name type="common">Rat</name>
    <dbReference type="NCBI Taxonomy" id="10116"/>
    <lineage>
        <taxon>Eukaryota</taxon>
        <taxon>Metazoa</taxon>
        <taxon>Chordata</taxon>
        <taxon>Craniata</taxon>
        <taxon>Vertebrata</taxon>
        <taxon>Euteleostomi</taxon>
        <taxon>Mammalia</taxon>
        <taxon>Eutheria</taxon>
        <taxon>Euarchontoglires</taxon>
        <taxon>Glires</taxon>
        <taxon>Rodentia</taxon>
        <taxon>Myomorpha</taxon>
        <taxon>Muroidea</taxon>
        <taxon>Muridae</taxon>
        <taxon>Murinae</taxon>
        <taxon>Rattus</taxon>
    </lineage>
</organism>
<sequence length="235" mass="26546">MALKKKLIFLWTLALYLVASRLPKAFGKVLPRVPTINDPEFKNGFLNSHNEARRKVQPPASNMNQLSWDKSLAKLAKSWTRECKFSHNPCTSKRHGCTKDYDYIGENIYLGKIDARPEDVVFSWYNETKDYNFDDNTCTKTCGHYTQVVWAKTLKIGCAISNCPHLTGYSAGLFVCNYVPAGNFQGSKPYIKGEPCSMCGEKECVNSLCSHTMGRASQQKTCHLLVLGFILQRLI</sequence>
<keyword evidence="5" id="KW-1185">Reference proteome</keyword>
<reference evidence="4" key="3">
    <citation type="submission" date="2025-09" db="UniProtKB">
        <authorList>
            <consortium name="Ensembl"/>
        </authorList>
    </citation>
    <scope>IDENTIFICATION</scope>
    <source>
        <strain evidence="4">Brown Norway</strain>
    </source>
</reference>
<dbReference type="InterPro" id="IPR014044">
    <property type="entry name" value="CAP_dom"/>
</dbReference>
<dbReference type="GO" id="GO:0007342">
    <property type="term" value="P:fusion of sperm to egg plasma membrane involved in single fertilization"/>
    <property type="evidence" value="ECO:0000266"/>
    <property type="project" value="RGD"/>
</dbReference>
<keyword evidence="2" id="KW-0732">Signal</keyword>
<evidence type="ECO:0000256" key="1">
    <source>
        <dbReference type="ARBA" id="ARBA00009923"/>
    </source>
</evidence>
<dbReference type="FunCoup" id="D3ZI91">
    <property type="interactions" value="13"/>
</dbReference>
<dbReference type="AlphaFoldDB" id="D3ZI91"/>
<feature type="chain" id="PRO_5003053365" evidence="2">
    <location>
        <begin position="28"/>
        <end position="235"/>
    </location>
</feature>
<evidence type="ECO:0000313" key="4">
    <source>
        <dbReference type="Ensembl" id="ENSRNOP00000032951.4"/>
    </source>
</evidence>
<reference evidence="4" key="1">
    <citation type="submission" date="2024-01" db="EMBL/GenBank/DDBJ databases">
        <title>GRCr8: a new rat reference genome assembly contstructed from accurate long reads and long range scaffolding.</title>
        <authorList>
            <person name="Doris P.A."/>
            <person name="Kalbfleisch T."/>
            <person name="Li K."/>
            <person name="Howe K."/>
            <person name="Wood J."/>
        </authorList>
    </citation>
    <scope>NUCLEOTIDE SEQUENCE [LARGE SCALE GENOMIC DNA]</scope>
    <source>
        <strain evidence="4">Brown Norway</strain>
    </source>
</reference>
<dbReference type="PRINTS" id="PR00838">
    <property type="entry name" value="V5ALLERGEN"/>
</dbReference>
<dbReference type="GeneTree" id="ENSGT00940000162547"/>
<dbReference type="PaxDb" id="10116-ENSRNOP00000032951"/>
<dbReference type="InterPro" id="IPR002413">
    <property type="entry name" value="V5_allergen-like"/>
</dbReference>
<dbReference type="GO" id="GO:0060476">
    <property type="term" value="P:protein localization involved in acrosome reaction"/>
    <property type="evidence" value="ECO:0000266"/>
    <property type="project" value="RGD"/>
</dbReference>
<dbReference type="SMR" id="D3ZI91"/>
<dbReference type="InterPro" id="IPR018244">
    <property type="entry name" value="Allrgn_V5/Tpx1_CS"/>
</dbReference>
<dbReference type="GO" id="GO:0060090">
    <property type="term" value="F:molecular adaptor activity"/>
    <property type="evidence" value="ECO:0000266"/>
    <property type="project" value="RGD"/>
</dbReference>
<proteinExistence type="inferred from homology"/>
<dbReference type="KEGG" id="rno:503139"/>
<dbReference type="GO" id="GO:0001669">
    <property type="term" value="C:acrosomal vesicle"/>
    <property type="evidence" value="ECO:0000266"/>
    <property type="project" value="RGD"/>
</dbReference>
<dbReference type="GO" id="GO:0120212">
    <property type="term" value="C:sperm head-tail coupling apparatus"/>
    <property type="evidence" value="ECO:0000266"/>
    <property type="project" value="RGD"/>
</dbReference>
<dbReference type="SMART" id="SM00198">
    <property type="entry name" value="SCP"/>
    <property type="match status" value="1"/>
</dbReference>
<dbReference type="OrthoDB" id="43654at2759"/>
<dbReference type="eggNOG" id="KOG3017">
    <property type="taxonomic scope" value="Eukaryota"/>
</dbReference>
<accession>D3ZI91</accession>
<dbReference type="InParanoid" id="D3ZI91"/>
<dbReference type="Pfam" id="PF00188">
    <property type="entry name" value="CAP"/>
    <property type="match status" value="1"/>
</dbReference>
<dbReference type="STRING" id="10116.ENSRNOP00000032951"/>
<evidence type="ECO:0000259" key="3">
    <source>
        <dbReference type="SMART" id="SM00198"/>
    </source>
</evidence>
<evidence type="ECO:0000313" key="5">
    <source>
        <dbReference type="Proteomes" id="UP000002494"/>
    </source>
</evidence>